<proteinExistence type="inferred from homology"/>
<dbReference type="InterPro" id="IPR029041">
    <property type="entry name" value="FAD-linked_oxidoreductase-like"/>
</dbReference>
<dbReference type="PANTHER" id="PTHR45754:SF3">
    <property type="entry name" value="METHYLENETETRAHYDROFOLATE REDUCTASE (NADPH)"/>
    <property type="match status" value="1"/>
</dbReference>
<evidence type="ECO:0000313" key="10">
    <source>
        <dbReference type="EMBL" id="SLK09064.1"/>
    </source>
</evidence>
<dbReference type="GO" id="GO:0009086">
    <property type="term" value="P:methionine biosynthetic process"/>
    <property type="evidence" value="ECO:0007669"/>
    <property type="project" value="TreeGrafter"/>
</dbReference>
<dbReference type="AlphaFoldDB" id="A0A1U6IM55"/>
<organism evidence="10 11">
    <name type="scientific">Novosphingobium mathurense</name>
    <dbReference type="NCBI Taxonomy" id="428990"/>
    <lineage>
        <taxon>Bacteria</taxon>
        <taxon>Pseudomonadati</taxon>
        <taxon>Pseudomonadota</taxon>
        <taxon>Alphaproteobacteria</taxon>
        <taxon>Sphingomonadales</taxon>
        <taxon>Sphingomonadaceae</taxon>
        <taxon>Novosphingobium</taxon>
    </lineage>
</organism>
<evidence type="ECO:0000256" key="2">
    <source>
        <dbReference type="ARBA" id="ARBA00004777"/>
    </source>
</evidence>
<dbReference type="SUPFAM" id="SSF51730">
    <property type="entry name" value="FAD-linked oxidoreductase"/>
    <property type="match status" value="1"/>
</dbReference>
<evidence type="ECO:0000256" key="3">
    <source>
        <dbReference type="ARBA" id="ARBA00006743"/>
    </source>
</evidence>
<evidence type="ECO:0000256" key="4">
    <source>
        <dbReference type="ARBA" id="ARBA00022630"/>
    </source>
</evidence>
<evidence type="ECO:0000256" key="1">
    <source>
        <dbReference type="ARBA" id="ARBA00001974"/>
    </source>
</evidence>
<sequence>MTDETEAKGADAQRDRPIVHPAWLHPHDTLIEGYSLEVTAKDIEALTNAASTIWAGAPIAVPYLPNESHEARVAAAKAVRDLGFEPMPHFSARRIGSHDEFVRFLGDAVKVAGVERCFVVAGDPSTPEGPFTDSMTMIETGAFESAGIKVIGIGGHPEGHPVMSEEECWQALETKCAAIEARGMAPLIVTQFAFDAEVILRWLKALRVRGLDHPVRIGVPGPAGIKTLARFAAMCGVGASASVLAKYGISLGRLIGPAGPEKFLDALGRDLGPEHGAVRLHFYPFGGVAKTVDWITAYAAR</sequence>
<dbReference type="GO" id="GO:0106312">
    <property type="term" value="F:methylenetetrahydrofolate reductase (NADH) activity"/>
    <property type="evidence" value="ECO:0007669"/>
    <property type="project" value="UniProtKB-EC"/>
</dbReference>
<dbReference type="GO" id="GO:0035999">
    <property type="term" value="P:tetrahydrofolate interconversion"/>
    <property type="evidence" value="ECO:0007669"/>
    <property type="project" value="UniProtKB-UniPathway"/>
</dbReference>
<protein>
    <recommendedName>
        <fullName evidence="9">Methylenetetrahydrofolate reductase</fullName>
    </recommendedName>
</protein>
<comment type="pathway">
    <text evidence="7">Amino-acid biosynthesis; L-methionine biosynthesis via de novo pathway.</text>
</comment>
<reference evidence="11" key="1">
    <citation type="submission" date="2017-02" db="EMBL/GenBank/DDBJ databases">
        <authorList>
            <person name="Varghese N."/>
            <person name="Submissions S."/>
        </authorList>
    </citation>
    <scope>NUCLEOTIDE SEQUENCE [LARGE SCALE GENOMIC DNA]</scope>
    <source>
        <strain evidence="11">SM117</strain>
    </source>
</reference>
<evidence type="ECO:0000313" key="11">
    <source>
        <dbReference type="Proteomes" id="UP000190989"/>
    </source>
</evidence>
<gene>
    <name evidence="10" type="ORF">SAMN06295987_10980</name>
</gene>
<dbReference type="GO" id="GO:0005829">
    <property type="term" value="C:cytosol"/>
    <property type="evidence" value="ECO:0007669"/>
    <property type="project" value="TreeGrafter"/>
</dbReference>
<evidence type="ECO:0000256" key="7">
    <source>
        <dbReference type="ARBA" id="ARBA00034478"/>
    </source>
</evidence>
<accession>A0A1U6IM55</accession>
<dbReference type="InterPro" id="IPR003171">
    <property type="entry name" value="Mehydrof_redctse-like"/>
</dbReference>
<keyword evidence="4 9" id="KW-0285">Flavoprotein</keyword>
<dbReference type="Gene3D" id="3.20.20.220">
    <property type="match status" value="1"/>
</dbReference>
<keyword evidence="6 9" id="KW-0560">Oxidoreductase</keyword>
<dbReference type="PANTHER" id="PTHR45754">
    <property type="entry name" value="METHYLENETETRAHYDROFOLATE REDUCTASE"/>
    <property type="match status" value="1"/>
</dbReference>
<evidence type="ECO:0000256" key="5">
    <source>
        <dbReference type="ARBA" id="ARBA00022827"/>
    </source>
</evidence>
<name>A0A1U6IM55_9SPHN</name>
<dbReference type="Pfam" id="PF02219">
    <property type="entry name" value="MTHFR"/>
    <property type="match status" value="1"/>
</dbReference>
<keyword evidence="5 9" id="KW-0274">FAD</keyword>
<comment type="cofactor">
    <cofactor evidence="1 9">
        <name>FAD</name>
        <dbReference type="ChEBI" id="CHEBI:57692"/>
    </cofactor>
</comment>
<dbReference type="UniPathway" id="UPA00193"/>
<dbReference type="GO" id="GO:0071949">
    <property type="term" value="F:FAD binding"/>
    <property type="evidence" value="ECO:0007669"/>
    <property type="project" value="TreeGrafter"/>
</dbReference>
<dbReference type="STRING" id="428990.SAMN06295987_10980"/>
<dbReference type="Proteomes" id="UP000190989">
    <property type="component" value="Unassembled WGS sequence"/>
</dbReference>
<comment type="similarity">
    <text evidence="3 9">Belongs to the methylenetetrahydrofolate reductase family.</text>
</comment>
<comment type="pathway">
    <text evidence="2 9">One-carbon metabolism; tetrahydrofolate interconversion.</text>
</comment>
<evidence type="ECO:0000256" key="6">
    <source>
        <dbReference type="ARBA" id="ARBA00023002"/>
    </source>
</evidence>
<evidence type="ECO:0000256" key="8">
    <source>
        <dbReference type="ARBA" id="ARBA00048628"/>
    </source>
</evidence>
<evidence type="ECO:0000256" key="9">
    <source>
        <dbReference type="RuleBase" id="RU003862"/>
    </source>
</evidence>
<comment type="catalytic activity">
    <reaction evidence="8">
        <text>(6S)-5-methyl-5,6,7,8-tetrahydrofolate + NAD(+) = (6R)-5,10-methylene-5,6,7,8-tetrahydrofolate + NADH + H(+)</text>
        <dbReference type="Rhea" id="RHEA:19821"/>
        <dbReference type="ChEBI" id="CHEBI:15378"/>
        <dbReference type="ChEBI" id="CHEBI:15636"/>
        <dbReference type="ChEBI" id="CHEBI:18608"/>
        <dbReference type="ChEBI" id="CHEBI:57540"/>
        <dbReference type="ChEBI" id="CHEBI:57945"/>
        <dbReference type="EC" id="1.5.1.54"/>
    </reaction>
    <physiologicalReaction direction="right-to-left" evidence="8">
        <dbReference type="Rhea" id="RHEA:19823"/>
    </physiologicalReaction>
</comment>
<dbReference type="EMBL" id="FVZE01000009">
    <property type="protein sequence ID" value="SLK09064.1"/>
    <property type="molecule type" value="Genomic_DNA"/>
</dbReference>
<keyword evidence="11" id="KW-1185">Reference proteome</keyword>